<dbReference type="RefSeq" id="WP_090770248.1">
    <property type="nucleotide sequence ID" value="NZ_FMZH01000007.1"/>
</dbReference>
<dbReference type="AlphaFoldDB" id="A0A1G6WNY0"/>
<dbReference type="Proteomes" id="UP000199455">
    <property type="component" value="Unassembled WGS sequence"/>
</dbReference>
<evidence type="ECO:0008006" key="3">
    <source>
        <dbReference type="Google" id="ProtNLM"/>
    </source>
</evidence>
<gene>
    <name evidence="1" type="ORF">SAMN04488024_10777</name>
</gene>
<protein>
    <recommendedName>
        <fullName evidence="3">MetA-pathway of phenol degradation</fullName>
    </recommendedName>
</protein>
<proteinExistence type="predicted"/>
<name>A0A1G6WNY0_9SPHI</name>
<sequence length="344" mass="37988">MKTNAFQFNKIAIYLALLFSGKQSFCQKIIKDSRGKDVLEYYKGGAIQGDFSPTQTSLSVSYSHVLGSPVFYYVNSDTTQKTVGKSHAISFTGKVEGSGTDAGKPFNFSKGLVRPSYRLEIGYQRTIDKFYNISKIPSSKPFAFSAGANIFGEYQDINLYDTLSKTQSSLHPFVYGLHGHLTLFNSKGFKKGLLKEFAWAFSISGDISSTYNSENFISYQERTASGYIDPNIIALGDESGNIGTYKRTGAYRLRASLPIFLSQYVNLTPYASMYGFNGSSNNWLPGFSINFFTGSPRAEKSSLEQGFGLAVDWAKTKGVRKPTVAIYGSIAFDKLKKLIKGISE</sequence>
<dbReference type="EMBL" id="FMZH01000007">
    <property type="protein sequence ID" value="SDD67521.1"/>
    <property type="molecule type" value="Genomic_DNA"/>
</dbReference>
<dbReference type="STRING" id="390242.SAMN04488024_10777"/>
<evidence type="ECO:0000313" key="2">
    <source>
        <dbReference type="Proteomes" id="UP000199455"/>
    </source>
</evidence>
<organism evidence="1 2">
    <name type="scientific">Pedobacter soli</name>
    <dbReference type="NCBI Taxonomy" id="390242"/>
    <lineage>
        <taxon>Bacteria</taxon>
        <taxon>Pseudomonadati</taxon>
        <taxon>Bacteroidota</taxon>
        <taxon>Sphingobacteriia</taxon>
        <taxon>Sphingobacteriales</taxon>
        <taxon>Sphingobacteriaceae</taxon>
        <taxon>Pedobacter</taxon>
    </lineage>
</organism>
<accession>A0A1G6WNY0</accession>
<keyword evidence="2" id="KW-1185">Reference proteome</keyword>
<evidence type="ECO:0000313" key="1">
    <source>
        <dbReference type="EMBL" id="SDD67521.1"/>
    </source>
</evidence>
<reference evidence="2" key="1">
    <citation type="submission" date="2016-10" db="EMBL/GenBank/DDBJ databases">
        <authorList>
            <person name="Varghese N."/>
            <person name="Submissions S."/>
        </authorList>
    </citation>
    <scope>NUCLEOTIDE SEQUENCE [LARGE SCALE GENOMIC DNA]</scope>
    <source>
        <strain evidence="2">DSM 18609</strain>
    </source>
</reference>